<name>A0A9P5GTD0_9HYPO</name>
<comment type="caution">
    <text evidence="2">The sequence shown here is derived from an EMBL/GenBank/DDBJ whole genome shotgun (WGS) entry which is preliminary data.</text>
</comment>
<accession>A0A9P5GTD0</accession>
<feature type="compositionally biased region" description="Basic and acidic residues" evidence="1">
    <location>
        <begin position="231"/>
        <end position="241"/>
    </location>
</feature>
<dbReference type="Proteomes" id="UP000722485">
    <property type="component" value="Unassembled WGS sequence"/>
</dbReference>
<dbReference type="OrthoDB" id="5146008at2759"/>
<feature type="compositionally biased region" description="Polar residues" evidence="1">
    <location>
        <begin position="102"/>
        <end position="114"/>
    </location>
</feature>
<keyword evidence="3" id="KW-1185">Reference proteome</keyword>
<dbReference type="AlphaFoldDB" id="A0A9P5GTD0"/>
<evidence type="ECO:0000313" key="2">
    <source>
        <dbReference type="EMBL" id="KAF7537718.1"/>
    </source>
</evidence>
<feature type="compositionally biased region" description="Basic and acidic residues" evidence="1">
    <location>
        <begin position="7"/>
        <end position="16"/>
    </location>
</feature>
<evidence type="ECO:0000313" key="3">
    <source>
        <dbReference type="Proteomes" id="UP000722485"/>
    </source>
</evidence>
<reference evidence="2" key="1">
    <citation type="submission" date="2020-03" db="EMBL/GenBank/DDBJ databases">
        <title>Draft Genome Sequence of Cylindrodendrum hubeiense.</title>
        <authorList>
            <person name="Buettner E."/>
            <person name="Kellner H."/>
        </authorList>
    </citation>
    <scope>NUCLEOTIDE SEQUENCE</scope>
    <source>
        <strain evidence="2">IHI 201604</strain>
    </source>
</reference>
<feature type="region of interest" description="Disordered" evidence="1">
    <location>
        <begin position="214"/>
        <end position="241"/>
    </location>
</feature>
<feature type="compositionally biased region" description="Low complexity" evidence="1">
    <location>
        <begin position="122"/>
        <end position="131"/>
    </location>
</feature>
<feature type="compositionally biased region" description="Basic and acidic residues" evidence="1">
    <location>
        <begin position="79"/>
        <end position="100"/>
    </location>
</feature>
<sequence length="241" mass="25841">MDLVSRPLDHPDRSDSAEPSSTRPNPFDDGDISSRKRRRTSLSGSPGASHDTVNPIHESSRSSTLEGEPSLSDDVPAAEVHREPITPRTPEQRCVSHEPATEPSSSMVTINLRNAPQKDEASSSPVSPSPSAKGLSNNVAPSARPDNVKSSVEDPEVDMSAPTQSLDTPQSSSSCSGSPPIEIITVPSDDDMPSGRQSVDLSMSGEDLVLIDPVQDFPFNDPEESLVETKQNAEQRRNPVR</sequence>
<feature type="compositionally biased region" description="Polar residues" evidence="1">
    <location>
        <begin position="161"/>
        <end position="170"/>
    </location>
</feature>
<protein>
    <submittedName>
        <fullName evidence="2">Uncharacterized protein</fullName>
    </submittedName>
</protein>
<evidence type="ECO:0000256" key="1">
    <source>
        <dbReference type="SAM" id="MobiDB-lite"/>
    </source>
</evidence>
<dbReference type="EMBL" id="JAANBB010000626">
    <property type="protein sequence ID" value="KAF7537718.1"/>
    <property type="molecule type" value="Genomic_DNA"/>
</dbReference>
<proteinExistence type="predicted"/>
<gene>
    <name evidence="2" type="ORF">G7Z17_g12797</name>
</gene>
<feature type="region of interest" description="Disordered" evidence="1">
    <location>
        <begin position="1"/>
        <end position="200"/>
    </location>
</feature>
<organism evidence="2 3">
    <name type="scientific">Cylindrodendrum hubeiense</name>
    <dbReference type="NCBI Taxonomy" id="595255"/>
    <lineage>
        <taxon>Eukaryota</taxon>
        <taxon>Fungi</taxon>
        <taxon>Dikarya</taxon>
        <taxon>Ascomycota</taxon>
        <taxon>Pezizomycotina</taxon>
        <taxon>Sordariomycetes</taxon>
        <taxon>Hypocreomycetidae</taxon>
        <taxon>Hypocreales</taxon>
        <taxon>Nectriaceae</taxon>
        <taxon>Cylindrodendrum</taxon>
    </lineage>
</organism>